<gene>
    <name evidence="2" type="ORF">GLYMA_05G135500</name>
</gene>
<accession>A0A0R0JUX6</accession>
<sequence length="71" mass="7044">MFCSCGTTPILPVSATMQATKFNGSCNSSGEILVSVCETQSLVTFAGASSSTQELKSGGFGSSGLAGVLTT</sequence>
<dbReference type="InParanoid" id="A0A0R0JUX6"/>
<dbReference type="AlphaFoldDB" id="A0A0R0JUX6"/>
<reference evidence="2 3" key="1">
    <citation type="journal article" date="2010" name="Nature">
        <title>Genome sequence of the palaeopolyploid soybean.</title>
        <authorList>
            <person name="Schmutz J."/>
            <person name="Cannon S.B."/>
            <person name="Schlueter J."/>
            <person name="Ma J."/>
            <person name="Mitros T."/>
            <person name="Nelson W."/>
            <person name="Hyten D.L."/>
            <person name="Song Q."/>
            <person name="Thelen J.J."/>
            <person name="Cheng J."/>
            <person name="Xu D."/>
            <person name="Hellsten U."/>
            <person name="May G.D."/>
            <person name="Yu Y."/>
            <person name="Sakurai T."/>
            <person name="Umezawa T."/>
            <person name="Bhattacharyya M.K."/>
            <person name="Sandhu D."/>
            <person name="Valliyodan B."/>
            <person name="Lindquist E."/>
            <person name="Peto M."/>
            <person name="Grant D."/>
            <person name="Shu S."/>
            <person name="Goodstein D."/>
            <person name="Barry K."/>
            <person name="Futrell-Griggs M."/>
            <person name="Abernathy B."/>
            <person name="Du J."/>
            <person name="Tian Z."/>
            <person name="Zhu L."/>
            <person name="Gill N."/>
            <person name="Joshi T."/>
            <person name="Libault M."/>
            <person name="Sethuraman A."/>
            <person name="Zhang X.-C."/>
            <person name="Shinozaki K."/>
            <person name="Nguyen H.T."/>
            <person name="Wing R.A."/>
            <person name="Cregan P."/>
            <person name="Specht J."/>
            <person name="Grimwood J."/>
            <person name="Rokhsar D."/>
            <person name="Stacey G."/>
            <person name="Shoemaker R.C."/>
            <person name="Jackson S.A."/>
        </authorList>
    </citation>
    <scope>NUCLEOTIDE SEQUENCE [LARGE SCALE GENOMIC DNA]</scope>
    <source>
        <strain evidence="3">cv. Williams 82</strain>
        <tissue evidence="2">Callus</tissue>
    </source>
</reference>
<proteinExistence type="predicted"/>
<dbReference type="EMBL" id="CM000838">
    <property type="protein sequence ID" value="KRH58558.1"/>
    <property type="molecule type" value="Genomic_DNA"/>
</dbReference>
<dbReference type="Gramene" id="KRH58558">
    <property type="protein sequence ID" value="KRH58558"/>
    <property type="gene ID" value="GLYMA_05G135500"/>
</dbReference>
<evidence type="ECO:0000313" key="2">
    <source>
        <dbReference type="EMBL" id="KRH58558.1"/>
    </source>
</evidence>
<keyword evidence="4" id="KW-1185">Reference proteome</keyword>
<reference evidence="2" key="3">
    <citation type="submission" date="2018-07" db="EMBL/GenBank/DDBJ databases">
        <title>WGS assembly of Glycine max.</title>
        <authorList>
            <person name="Schmutz J."/>
            <person name="Cannon S."/>
            <person name="Schlueter J."/>
            <person name="Ma J."/>
            <person name="Mitros T."/>
            <person name="Nelson W."/>
            <person name="Hyten D."/>
            <person name="Song Q."/>
            <person name="Thelen J."/>
            <person name="Cheng J."/>
            <person name="Xu D."/>
            <person name="Hellsten U."/>
            <person name="May G."/>
            <person name="Yu Y."/>
            <person name="Sakurai T."/>
            <person name="Umezawa T."/>
            <person name="Bhattacharyya M."/>
            <person name="Sandhu D."/>
            <person name="Valliyodan B."/>
            <person name="Lindquist E."/>
            <person name="Peto M."/>
            <person name="Grant D."/>
            <person name="Shu S."/>
            <person name="Goodstein D."/>
            <person name="Barry K."/>
            <person name="Futrell-Griggs M."/>
            <person name="Abernathy B."/>
            <person name="Du J."/>
            <person name="Tian Z."/>
            <person name="Zhu L."/>
            <person name="Gill N."/>
            <person name="Joshi T."/>
            <person name="Libault M."/>
            <person name="Sethuraman A."/>
            <person name="Zhang X."/>
            <person name="Shinozaki K."/>
            <person name="Nguyen H."/>
            <person name="Wing R."/>
            <person name="Cregan P."/>
            <person name="Specht J."/>
            <person name="Grimwood J."/>
            <person name="Rokhsar D."/>
            <person name="Stacey G."/>
            <person name="Shoemaker R."/>
            <person name="Jackson S."/>
        </authorList>
    </citation>
    <scope>NUCLEOTIDE SEQUENCE</scope>
    <source>
        <tissue evidence="2">Callus</tissue>
    </source>
</reference>
<evidence type="ECO:0000313" key="4">
    <source>
        <dbReference type="Proteomes" id="UP000008827"/>
    </source>
</evidence>
<protein>
    <submittedName>
        <fullName evidence="2 3">Uncharacterized protein</fullName>
    </submittedName>
</protein>
<organism evidence="2">
    <name type="scientific">Glycine max</name>
    <name type="common">Soybean</name>
    <name type="synonym">Glycine hispida</name>
    <dbReference type="NCBI Taxonomy" id="3847"/>
    <lineage>
        <taxon>Eukaryota</taxon>
        <taxon>Viridiplantae</taxon>
        <taxon>Streptophyta</taxon>
        <taxon>Embryophyta</taxon>
        <taxon>Tracheophyta</taxon>
        <taxon>Spermatophyta</taxon>
        <taxon>Magnoliopsida</taxon>
        <taxon>eudicotyledons</taxon>
        <taxon>Gunneridae</taxon>
        <taxon>Pentapetalae</taxon>
        <taxon>rosids</taxon>
        <taxon>fabids</taxon>
        <taxon>Fabales</taxon>
        <taxon>Fabaceae</taxon>
        <taxon>Papilionoideae</taxon>
        <taxon>50 kb inversion clade</taxon>
        <taxon>NPAAA clade</taxon>
        <taxon>indigoferoid/millettioid clade</taxon>
        <taxon>Phaseoleae</taxon>
        <taxon>Glycine</taxon>
        <taxon>Glycine subgen. Soja</taxon>
    </lineage>
</organism>
<reference evidence="3" key="2">
    <citation type="submission" date="2018-02" db="UniProtKB">
        <authorList>
            <consortium name="EnsemblPlants"/>
        </authorList>
    </citation>
    <scope>IDENTIFICATION</scope>
    <source>
        <strain evidence="3">Williams 82</strain>
    </source>
</reference>
<name>A0A0R0JUX6_SOYBN</name>
<dbReference type="EnsemblPlants" id="KRH58558">
    <property type="protein sequence ID" value="KRH58558"/>
    <property type="gene ID" value="GLYMA_05G135500"/>
</dbReference>
<evidence type="ECO:0000256" key="1">
    <source>
        <dbReference type="SAM" id="MobiDB-lite"/>
    </source>
</evidence>
<dbReference type="Proteomes" id="UP000008827">
    <property type="component" value="Chromosome 5"/>
</dbReference>
<feature type="region of interest" description="Disordered" evidence="1">
    <location>
        <begin position="52"/>
        <end position="71"/>
    </location>
</feature>
<evidence type="ECO:0000313" key="3">
    <source>
        <dbReference type="EnsemblPlants" id="KRH58558"/>
    </source>
</evidence>